<evidence type="ECO:0000256" key="4">
    <source>
        <dbReference type="ARBA" id="ARBA00022801"/>
    </source>
</evidence>
<feature type="domain" description="USP" evidence="6">
    <location>
        <begin position="27"/>
        <end position="440"/>
    </location>
</feature>
<comment type="similarity">
    <text evidence="2 5">Belongs to the peptidase C19 family.</text>
</comment>
<dbReference type="InterPro" id="IPR001394">
    <property type="entry name" value="Peptidase_C19_UCH"/>
</dbReference>
<dbReference type="EC" id="3.4.19.12" evidence="5"/>
<dbReference type="SUPFAM" id="SSF54001">
    <property type="entry name" value="Cysteine proteinases"/>
    <property type="match status" value="1"/>
</dbReference>
<proteinExistence type="inferred from homology"/>
<dbReference type="PROSITE" id="PS00972">
    <property type="entry name" value="USP_1"/>
    <property type="match status" value="1"/>
</dbReference>
<dbReference type="AlphaFoldDB" id="A0A9C7PYE2"/>
<dbReference type="EMBL" id="BQMJ01000041">
    <property type="protein sequence ID" value="GJQ13198.1"/>
    <property type="molecule type" value="Genomic_DNA"/>
</dbReference>
<keyword evidence="5" id="KW-0788">Thiol protease</keyword>
<dbReference type="InterPro" id="IPR050164">
    <property type="entry name" value="Peptidase_C19"/>
</dbReference>
<dbReference type="GO" id="GO:0005634">
    <property type="term" value="C:nucleus"/>
    <property type="evidence" value="ECO:0007669"/>
    <property type="project" value="TreeGrafter"/>
</dbReference>
<evidence type="ECO:0000256" key="5">
    <source>
        <dbReference type="RuleBase" id="RU366025"/>
    </source>
</evidence>
<dbReference type="Proteomes" id="UP001061958">
    <property type="component" value="Unassembled WGS sequence"/>
</dbReference>
<dbReference type="InterPro" id="IPR028889">
    <property type="entry name" value="USP"/>
</dbReference>
<evidence type="ECO:0000259" key="6">
    <source>
        <dbReference type="PROSITE" id="PS50235"/>
    </source>
</evidence>
<evidence type="ECO:0000256" key="3">
    <source>
        <dbReference type="ARBA" id="ARBA00022670"/>
    </source>
</evidence>
<gene>
    <name evidence="7" type="ORF">GpartN1_g2595.t1</name>
    <name evidence="8" type="ORF">GpartN1_g4989.t1</name>
</gene>
<dbReference type="PANTHER" id="PTHR24006">
    <property type="entry name" value="UBIQUITIN CARBOXYL-TERMINAL HYDROLASE"/>
    <property type="match status" value="1"/>
</dbReference>
<comment type="catalytic activity">
    <reaction evidence="1 5">
        <text>Thiol-dependent hydrolysis of ester, thioester, amide, peptide and isopeptide bonds formed by the C-terminal Gly of ubiquitin (a 76-residue protein attached to proteins as an intracellular targeting signal).</text>
        <dbReference type="EC" id="3.4.19.12"/>
    </reaction>
</comment>
<keyword evidence="4 5" id="KW-0378">Hydrolase</keyword>
<dbReference type="OrthoDB" id="27652at2759"/>
<evidence type="ECO:0000313" key="8">
    <source>
        <dbReference type="EMBL" id="GJQ13198.1"/>
    </source>
</evidence>
<sequence length="446" mass="50950">MGVGSSTASGKLEKALETELPDDERYFGFENFGNTCYCSSVLQALYFCKPFRERVLAYKKELLQRQQELENNGISETNSQSTMNGTATNHVSSAYSFKNAFKGVGSAVGLNSKKSSRSSSEERTEAMLPRSSVSTRISKVSLGYEKENLLTCLADLFYQVNSQKKRIGSIAPKKFIERLRKDNQLFSSCMHQDAHEFLNFILNEIVEILQREEAAKKQKVAKKERNNSLDKTDAESHSTRTWVHDLFEGLLTNEVRCLSCENVTQRVESFFDLSVDIDQNSSITSCLRNFCSTELLTKHDKFFCDTCCSLQEAERSVRIKKLPYILALHLKRFKFMEQYQRYKKLSYRVVFPLQLRLFNVSDDAEDPDRLYSLVAVVIHVGSGPNHGHYVCLIKSHGRWILFDDECVELKDENDLEAVFGSSFEMGPSSDAGYILFYETVPVNMRQ</sequence>
<reference evidence="8" key="2">
    <citation type="submission" date="2022-01" db="EMBL/GenBank/DDBJ databases">
        <authorList>
            <person name="Hirooka S."/>
            <person name="Miyagishima S.Y."/>
        </authorList>
    </citation>
    <scope>NUCLEOTIDE SEQUENCE</scope>
    <source>
        <strain evidence="8">NBRC 102759</strain>
    </source>
</reference>
<dbReference type="GO" id="GO:0016579">
    <property type="term" value="P:protein deubiquitination"/>
    <property type="evidence" value="ECO:0007669"/>
    <property type="project" value="InterPro"/>
</dbReference>
<accession>A0A9C7PYE2</accession>
<keyword evidence="9" id="KW-1185">Reference proteome</keyword>
<evidence type="ECO:0000313" key="7">
    <source>
        <dbReference type="EMBL" id="GJQ10804.1"/>
    </source>
</evidence>
<keyword evidence="3 5" id="KW-0645">Protease</keyword>
<dbReference type="PROSITE" id="PS50235">
    <property type="entry name" value="USP_3"/>
    <property type="match status" value="1"/>
</dbReference>
<dbReference type="GO" id="GO:0005829">
    <property type="term" value="C:cytosol"/>
    <property type="evidence" value="ECO:0007669"/>
    <property type="project" value="TreeGrafter"/>
</dbReference>
<dbReference type="EMBL" id="BQMJ01000018">
    <property type="protein sequence ID" value="GJQ10804.1"/>
    <property type="molecule type" value="Genomic_DNA"/>
</dbReference>
<evidence type="ECO:0000313" key="9">
    <source>
        <dbReference type="Proteomes" id="UP001061958"/>
    </source>
</evidence>
<evidence type="ECO:0000256" key="2">
    <source>
        <dbReference type="ARBA" id="ARBA00009085"/>
    </source>
</evidence>
<dbReference type="CDD" id="cd02663">
    <property type="entry name" value="Peptidase_C19G"/>
    <property type="match status" value="1"/>
</dbReference>
<dbReference type="InterPro" id="IPR018200">
    <property type="entry name" value="USP_CS"/>
</dbReference>
<dbReference type="PANTHER" id="PTHR24006:SF733">
    <property type="entry name" value="RE52890P"/>
    <property type="match status" value="1"/>
</dbReference>
<name>A0A9C7PYE2_9RHOD</name>
<dbReference type="GO" id="GO:0006508">
    <property type="term" value="P:proteolysis"/>
    <property type="evidence" value="ECO:0007669"/>
    <property type="project" value="UniProtKB-KW"/>
</dbReference>
<keyword evidence="5" id="KW-0833">Ubl conjugation pathway</keyword>
<dbReference type="InterPro" id="IPR038765">
    <property type="entry name" value="Papain-like_cys_pep_sf"/>
</dbReference>
<dbReference type="GO" id="GO:0004843">
    <property type="term" value="F:cysteine-type deubiquitinase activity"/>
    <property type="evidence" value="ECO:0007669"/>
    <property type="project" value="UniProtKB-UniRule"/>
</dbReference>
<protein>
    <recommendedName>
        <fullName evidence="5">Ubiquitin carboxyl-terminal hydrolase</fullName>
        <ecNumber evidence="5">3.4.19.12</ecNumber>
    </recommendedName>
</protein>
<reference evidence="8" key="1">
    <citation type="journal article" date="2022" name="Proc. Natl. Acad. Sci. U.S.A.">
        <title>Life cycle and functional genomics of the unicellular red alga Galdieria for elucidating algal and plant evolution and industrial use.</title>
        <authorList>
            <person name="Hirooka S."/>
            <person name="Itabashi T."/>
            <person name="Ichinose T.M."/>
            <person name="Onuma R."/>
            <person name="Fujiwara T."/>
            <person name="Yamashita S."/>
            <person name="Jong L.W."/>
            <person name="Tomita R."/>
            <person name="Iwane A.H."/>
            <person name="Miyagishima S.Y."/>
        </authorList>
    </citation>
    <scope>NUCLEOTIDE SEQUENCE</scope>
    <source>
        <strain evidence="8">NBRC 102759</strain>
    </source>
</reference>
<dbReference type="PROSITE" id="PS00973">
    <property type="entry name" value="USP_2"/>
    <property type="match status" value="1"/>
</dbReference>
<organism evidence="8 9">
    <name type="scientific">Galdieria partita</name>
    <dbReference type="NCBI Taxonomy" id="83374"/>
    <lineage>
        <taxon>Eukaryota</taxon>
        <taxon>Rhodophyta</taxon>
        <taxon>Bangiophyceae</taxon>
        <taxon>Galdieriales</taxon>
        <taxon>Galdieriaceae</taxon>
        <taxon>Galdieria</taxon>
    </lineage>
</organism>
<dbReference type="Pfam" id="PF00443">
    <property type="entry name" value="UCH"/>
    <property type="match status" value="1"/>
</dbReference>
<dbReference type="Gene3D" id="3.90.70.10">
    <property type="entry name" value="Cysteine proteinases"/>
    <property type="match status" value="1"/>
</dbReference>
<comment type="caution">
    <text evidence="8">The sequence shown here is derived from an EMBL/GenBank/DDBJ whole genome shotgun (WGS) entry which is preliminary data.</text>
</comment>
<evidence type="ECO:0000256" key="1">
    <source>
        <dbReference type="ARBA" id="ARBA00000707"/>
    </source>
</evidence>